<feature type="domain" description="ABC transporter" evidence="5">
    <location>
        <begin position="2"/>
        <end position="225"/>
    </location>
</feature>
<reference evidence="6 7" key="1">
    <citation type="journal article" date="2019" name="Microorganisms">
        <title>Paenibacillus lutrae sp. nov., A Chitinolytic Species Isolated from A River Otter in Castril Natural Park, Granada, Spain.</title>
        <authorList>
            <person name="Rodriguez M."/>
            <person name="Reina J.C."/>
            <person name="Bejar V."/>
            <person name="Llamas I."/>
        </authorList>
    </citation>
    <scope>NUCLEOTIDE SEQUENCE [LARGE SCALE GENOMIC DNA]</scope>
    <source>
        <strain evidence="6 7">N10</strain>
    </source>
</reference>
<dbReference type="GO" id="GO:0016887">
    <property type="term" value="F:ATP hydrolysis activity"/>
    <property type="evidence" value="ECO:0007669"/>
    <property type="project" value="InterPro"/>
</dbReference>
<keyword evidence="4 6" id="KW-0067">ATP-binding</keyword>
<evidence type="ECO:0000259" key="5">
    <source>
        <dbReference type="PROSITE" id="PS50893"/>
    </source>
</evidence>
<evidence type="ECO:0000256" key="3">
    <source>
        <dbReference type="ARBA" id="ARBA00022741"/>
    </source>
</evidence>
<keyword evidence="7" id="KW-1185">Reference proteome</keyword>
<accession>A0A7X3K1Q2</accession>
<gene>
    <name evidence="6" type="ORF">EDM21_23665</name>
</gene>
<dbReference type="PROSITE" id="PS00211">
    <property type="entry name" value="ABC_TRANSPORTER_1"/>
    <property type="match status" value="1"/>
</dbReference>
<sequence>MIRLHRVSRSYEGQIRLQADDLLLSTGLTLLVGRNGSGKSTLLRLLATADFPDAGEISYREGSPREQLPLIRSRIGYVPSDVELHEDMTPLRLLKYMCLLKGADPVQADRLLGEFELLDVNRKRIGTLSQGMQQRLAICQALLGSPRYLLLDEPLNYLDSFQRKAVTRILYRHARSCVIVVAAHELSEWNEADQLLWLDEGRPAFYGTPQLWRQTTLRVWQGILPADARTSWKEAYVMVKKPIGNNDLQWRVFGRDCPGPGFEEVGTTIEDAYFIRSRRLE</sequence>
<organism evidence="6 7">
    <name type="scientific">Paenibacillus lutrae</name>
    <dbReference type="NCBI Taxonomy" id="2078573"/>
    <lineage>
        <taxon>Bacteria</taxon>
        <taxon>Bacillati</taxon>
        <taxon>Bacillota</taxon>
        <taxon>Bacilli</taxon>
        <taxon>Bacillales</taxon>
        <taxon>Paenibacillaceae</taxon>
        <taxon>Paenibacillus</taxon>
    </lineage>
</organism>
<name>A0A7X3K1Q2_9BACL</name>
<comment type="caution">
    <text evidence="6">The sequence shown here is derived from an EMBL/GenBank/DDBJ whole genome shotgun (WGS) entry which is preliminary data.</text>
</comment>
<dbReference type="SMART" id="SM00382">
    <property type="entry name" value="AAA"/>
    <property type="match status" value="1"/>
</dbReference>
<dbReference type="SUPFAM" id="SSF52540">
    <property type="entry name" value="P-loop containing nucleoside triphosphate hydrolases"/>
    <property type="match status" value="1"/>
</dbReference>
<dbReference type="Gene3D" id="3.40.50.300">
    <property type="entry name" value="P-loop containing nucleotide triphosphate hydrolases"/>
    <property type="match status" value="1"/>
</dbReference>
<evidence type="ECO:0000256" key="2">
    <source>
        <dbReference type="ARBA" id="ARBA00022448"/>
    </source>
</evidence>
<dbReference type="Pfam" id="PF00005">
    <property type="entry name" value="ABC_tran"/>
    <property type="match status" value="1"/>
</dbReference>
<evidence type="ECO:0000256" key="1">
    <source>
        <dbReference type="ARBA" id="ARBA00005417"/>
    </source>
</evidence>
<keyword evidence="2" id="KW-0813">Transport</keyword>
<dbReference type="PROSITE" id="PS50893">
    <property type="entry name" value="ABC_TRANSPORTER_2"/>
    <property type="match status" value="1"/>
</dbReference>
<comment type="similarity">
    <text evidence="1">Belongs to the ABC transporter superfamily.</text>
</comment>
<dbReference type="InterPro" id="IPR003593">
    <property type="entry name" value="AAA+_ATPase"/>
</dbReference>
<dbReference type="InterPro" id="IPR003439">
    <property type="entry name" value="ABC_transporter-like_ATP-bd"/>
</dbReference>
<evidence type="ECO:0000313" key="7">
    <source>
        <dbReference type="Proteomes" id="UP000490800"/>
    </source>
</evidence>
<protein>
    <submittedName>
        <fullName evidence="6">ATP-binding cassette domain-containing protein</fullName>
    </submittedName>
</protein>
<dbReference type="AlphaFoldDB" id="A0A7X3K1Q2"/>
<dbReference type="InterPro" id="IPR027417">
    <property type="entry name" value="P-loop_NTPase"/>
</dbReference>
<evidence type="ECO:0000256" key="4">
    <source>
        <dbReference type="ARBA" id="ARBA00022840"/>
    </source>
</evidence>
<dbReference type="GO" id="GO:0005524">
    <property type="term" value="F:ATP binding"/>
    <property type="evidence" value="ECO:0007669"/>
    <property type="project" value="UniProtKB-KW"/>
</dbReference>
<dbReference type="OrthoDB" id="2643074at2"/>
<proteinExistence type="inferred from homology"/>
<evidence type="ECO:0000313" key="6">
    <source>
        <dbReference type="EMBL" id="MVP02483.1"/>
    </source>
</evidence>
<dbReference type="PANTHER" id="PTHR43335">
    <property type="entry name" value="ABC TRANSPORTER, ATP-BINDING PROTEIN"/>
    <property type="match status" value="1"/>
</dbReference>
<dbReference type="InterPro" id="IPR017871">
    <property type="entry name" value="ABC_transporter-like_CS"/>
</dbReference>
<dbReference type="PANTHER" id="PTHR43335:SF2">
    <property type="entry name" value="ABC TRANSPORTER, ATP-BINDING PROTEIN"/>
    <property type="match status" value="1"/>
</dbReference>
<keyword evidence="3" id="KW-0547">Nucleotide-binding</keyword>
<dbReference type="EMBL" id="RHLK01000025">
    <property type="protein sequence ID" value="MVP02483.1"/>
    <property type="molecule type" value="Genomic_DNA"/>
</dbReference>
<dbReference type="Proteomes" id="UP000490800">
    <property type="component" value="Unassembled WGS sequence"/>
</dbReference>